<dbReference type="InterPro" id="IPR032466">
    <property type="entry name" value="Metal_Hydrolase"/>
</dbReference>
<dbReference type="Pfam" id="PF02614">
    <property type="entry name" value="UxaC"/>
    <property type="match status" value="1"/>
</dbReference>
<dbReference type="AlphaFoldDB" id="A0A6P1MAL2"/>
<dbReference type="KEGG" id="taer:GT409_04830"/>
<comment type="catalytic activity">
    <reaction evidence="7">
        <text>aldehydo-D-galacturonate = keto-D-tagaturonate</text>
        <dbReference type="Rhea" id="RHEA:27702"/>
        <dbReference type="ChEBI" id="CHEBI:12952"/>
        <dbReference type="ChEBI" id="CHEBI:17886"/>
    </reaction>
</comment>
<evidence type="ECO:0000313" key="9">
    <source>
        <dbReference type="Proteomes" id="UP000464954"/>
    </source>
</evidence>
<dbReference type="UniPathway" id="UPA00246"/>
<dbReference type="Gene3D" id="3.20.20.140">
    <property type="entry name" value="Metal-dependent hydrolases"/>
    <property type="match status" value="1"/>
</dbReference>
<dbReference type="GO" id="GO:0008880">
    <property type="term" value="F:glucuronate isomerase activity"/>
    <property type="evidence" value="ECO:0007669"/>
    <property type="project" value="UniProtKB-UniRule"/>
</dbReference>
<dbReference type="Gene3D" id="1.10.2020.10">
    <property type="entry name" value="uronate isomerase, domain 2, chain A"/>
    <property type="match status" value="1"/>
</dbReference>
<reference evidence="8 9" key="1">
    <citation type="submission" date="2020-01" db="EMBL/GenBank/DDBJ databases">
        <title>Ponticoccus aerotolerans gen. nov., sp. nov., an anaerobic bacterium and proposal of Ponticoccusceae fam. nov., Ponticoccusles ord. nov. and Ponticoccuse classis nov. in the phylum Kiritimatiellaeota.</title>
        <authorList>
            <person name="Zhou L.Y."/>
            <person name="Du Z.J."/>
        </authorList>
    </citation>
    <scope>NUCLEOTIDE SEQUENCE [LARGE SCALE GENOMIC DNA]</scope>
    <source>
        <strain evidence="8 9">S-5007</strain>
    </source>
</reference>
<name>A0A6P1MAL2_9BACT</name>
<dbReference type="HAMAP" id="MF_00675">
    <property type="entry name" value="UxaC"/>
    <property type="match status" value="1"/>
</dbReference>
<evidence type="ECO:0000256" key="4">
    <source>
        <dbReference type="ARBA" id="ARBA00012546"/>
    </source>
</evidence>
<keyword evidence="6 7" id="KW-0413">Isomerase</keyword>
<evidence type="ECO:0000256" key="2">
    <source>
        <dbReference type="ARBA" id="ARBA00004892"/>
    </source>
</evidence>
<dbReference type="EMBL" id="CP047593">
    <property type="protein sequence ID" value="QHI70881.1"/>
    <property type="molecule type" value="Genomic_DNA"/>
</dbReference>
<dbReference type="GO" id="GO:0042840">
    <property type="term" value="P:D-glucuronate catabolic process"/>
    <property type="evidence" value="ECO:0007669"/>
    <property type="project" value="TreeGrafter"/>
</dbReference>
<protein>
    <recommendedName>
        <fullName evidence="5 7">Uronate isomerase</fullName>
        <ecNumber evidence="4 7">5.3.1.12</ecNumber>
    </recommendedName>
    <alternativeName>
        <fullName evidence="7">Glucuronate isomerase</fullName>
    </alternativeName>
    <alternativeName>
        <fullName evidence="7">Uronic isomerase</fullName>
    </alternativeName>
</protein>
<evidence type="ECO:0000313" key="8">
    <source>
        <dbReference type="EMBL" id="QHI70881.1"/>
    </source>
</evidence>
<dbReference type="PANTHER" id="PTHR30068">
    <property type="entry name" value="URONATE ISOMERASE"/>
    <property type="match status" value="1"/>
</dbReference>
<dbReference type="Proteomes" id="UP000464954">
    <property type="component" value="Chromosome"/>
</dbReference>
<comment type="catalytic activity">
    <reaction evidence="1 7">
        <text>D-glucuronate = D-fructuronate</text>
        <dbReference type="Rhea" id="RHEA:13049"/>
        <dbReference type="ChEBI" id="CHEBI:58720"/>
        <dbReference type="ChEBI" id="CHEBI:59863"/>
        <dbReference type="EC" id="5.3.1.12"/>
    </reaction>
</comment>
<evidence type="ECO:0000256" key="3">
    <source>
        <dbReference type="ARBA" id="ARBA00008397"/>
    </source>
</evidence>
<organism evidence="8 9">
    <name type="scientific">Tichowtungia aerotolerans</name>
    <dbReference type="NCBI Taxonomy" id="2697043"/>
    <lineage>
        <taxon>Bacteria</taxon>
        <taxon>Pseudomonadati</taxon>
        <taxon>Kiritimatiellota</taxon>
        <taxon>Tichowtungiia</taxon>
        <taxon>Tichowtungiales</taxon>
        <taxon>Tichowtungiaceae</taxon>
        <taxon>Tichowtungia</taxon>
    </lineage>
</organism>
<dbReference type="PANTHER" id="PTHR30068:SF4">
    <property type="entry name" value="URONATE ISOMERASE"/>
    <property type="match status" value="1"/>
</dbReference>
<dbReference type="GO" id="GO:0019698">
    <property type="term" value="P:D-galacturonate catabolic process"/>
    <property type="evidence" value="ECO:0007669"/>
    <property type="project" value="TreeGrafter"/>
</dbReference>
<comment type="similarity">
    <text evidence="3 7">Belongs to the metallo-dependent hydrolases superfamily. Uronate isomerase family.</text>
</comment>
<accession>A0A6P1MAL2</accession>
<evidence type="ECO:0000256" key="6">
    <source>
        <dbReference type="ARBA" id="ARBA00023235"/>
    </source>
</evidence>
<gene>
    <name evidence="7 8" type="primary">uxaC</name>
    <name evidence="8" type="ORF">GT409_04830</name>
</gene>
<evidence type="ECO:0000256" key="5">
    <source>
        <dbReference type="ARBA" id="ARBA00020555"/>
    </source>
</evidence>
<dbReference type="InterPro" id="IPR003766">
    <property type="entry name" value="Uronate_isomerase"/>
</dbReference>
<dbReference type="EC" id="5.3.1.12" evidence="4 7"/>
<comment type="pathway">
    <text evidence="2 7">Carbohydrate metabolism; pentose and glucuronate interconversion.</text>
</comment>
<dbReference type="NCBIfam" id="NF002794">
    <property type="entry name" value="PRK02925.1"/>
    <property type="match status" value="1"/>
</dbReference>
<keyword evidence="9" id="KW-1185">Reference proteome</keyword>
<evidence type="ECO:0000256" key="7">
    <source>
        <dbReference type="HAMAP-Rule" id="MF_00675"/>
    </source>
</evidence>
<sequence length="471" mass="53434">MDKNFMLQSETAQMLYHDYAADMPIFDYHCHLPPQEIAEDRNWDNLAEIWLGGDHYKWRAMRTNGVSEKLVTGDASWEDKFAAWAQTVPYTMRNPLYHWTHLELQRCFGIDKVLSPETADEIYGSCSAMLKRPEFSARSLMQKMKVKAVCTTDDPADSLEHHIKISEDGFDVKVLPTFRPDKAMNLAPAGSNAVGSNGWKKYIQTLEKSAGMEIKDFSSLIEATDKRHEFFHSVGCRLSDHGVSYVPDVDATPAELDGIFAKAMSGAEIALEDREKFEAVFLYEVGKMNHARGWVQQFHVGVFRNNNRRLFAKLGPDTGFDSVADFRQGPGLVRLLDRLDSSDQLAKSILYNINPGDNELMATLIGCYQDGSFPGKMQFGSGWWFLDQKDGMEKQMNALSALGLLSRFVGMLTDSRSFLSYPRHEYFRRILCNLIGTDVENGELPNDIQWLGQMVQDISFNNAENYFGIEL</sequence>
<dbReference type="SUPFAM" id="SSF51556">
    <property type="entry name" value="Metallo-dependent hydrolases"/>
    <property type="match status" value="1"/>
</dbReference>
<evidence type="ECO:0000256" key="1">
    <source>
        <dbReference type="ARBA" id="ARBA00001165"/>
    </source>
</evidence>
<proteinExistence type="inferred from homology"/>